<evidence type="ECO:0000313" key="11">
    <source>
        <dbReference type="Proteomes" id="UP001204320"/>
    </source>
</evidence>
<evidence type="ECO:0000313" key="10">
    <source>
        <dbReference type="EMBL" id="MCR9036608.1"/>
    </source>
</evidence>
<accession>A0ABT1Z8S3</accession>
<dbReference type="InterPro" id="IPR004268">
    <property type="entry name" value="MurJ"/>
</dbReference>
<keyword evidence="5" id="KW-0573">Peptidoglycan synthesis</keyword>
<evidence type="ECO:0000256" key="1">
    <source>
        <dbReference type="ARBA" id="ARBA00004651"/>
    </source>
</evidence>
<evidence type="ECO:0000256" key="6">
    <source>
        <dbReference type="ARBA" id="ARBA00022989"/>
    </source>
</evidence>
<keyword evidence="4" id="KW-0133">Cell shape</keyword>
<keyword evidence="11" id="KW-1185">Reference proteome</keyword>
<evidence type="ECO:0000256" key="4">
    <source>
        <dbReference type="ARBA" id="ARBA00022960"/>
    </source>
</evidence>
<dbReference type="CDD" id="cd13123">
    <property type="entry name" value="MATE_MurJ_like"/>
    <property type="match status" value="1"/>
</dbReference>
<dbReference type="Pfam" id="PF03023">
    <property type="entry name" value="MurJ"/>
    <property type="match status" value="1"/>
</dbReference>
<feature type="compositionally biased region" description="Polar residues" evidence="8">
    <location>
        <begin position="24"/>
        <end position="37"/>
    </location>
</feature>
<feature type="transmembrane region" description="Helical" evidence="9">
    <location>
        <begin position="271"/>
        <end position="291"/>
    </location>
</feature>
<feature type="transmembrane region" description="Helical" evidence="9">
    <location>
        <begin position="89"/>
        <end position="109"/>
    </location>
</feature>
<comment type="subcellular location">
    <subcellularLocation>
        <location evidence="1">Cell membrane</location>
        <topology evidence="1">Multi-pass membrane protein</topology>
    </subcellularLocation>
</comment>
<keyword evidence="7 9" id="KW-0472">Membrane</keyword>
<feature type="region of interest" description="Disordered" evidence="8">
    <location>
        <begin position="1"/>
        <end position="37"/>
    </location>
</feature>
<feature type="transmembrane region" description="Helical" evidence="9">
    <location>
        <begin position="166"/>
        <end position="190"/>
    </location>
</feature>
<reference evidence="10 11" key="1">
    <citation type="submission" date="2022-08" db="EMBL/GenBank/DDBJ databases">
        <title>Tractidigestivibacter montrealensis type strain KD21.</title>
        <authorList>
            <person name="Diop K."/>
            <person name="Richard C."/>
            <person name="Routy B."/>
        </authorList>
    </citation>
    <scope>NUCLEOTIDE SEQUENCE [LARGE SCALE GENOMIC DNA]</scope>
    <source>
        <strain evidence="10 11">KD21</strain>
    </source>
</reference>
<dbReference type="PRINTS" id="PR01806">
    <property type="entry name" value="VIRFACTRMVIN"/>
</dbReference>
<keyword evidence="3 9" id="KW-0812">Transmembrane</keyword>
<proteinExistence type="predicted"/>
<evidence type="ECO:0000256" key="3">
    <source>
        <dbReference type="ARBA" id="ARBA00022692"/>
    </source>
</evidence>
<feature type="transmembrane region" description="Helical" evidence="9">
    <location>
        <begin position="494"/>
        <end position="511"/>
    </location>
</feature>
<name>A0ABT1Z8S3_9ACTN</name>
<dbReference type="Proteomes" id="UP001204320">
    <property type="component" value="Unassembled WGS sequence"/>
</dbReference>
<organism evidence="10 11">
    <name type="scientific">Tractidigestivibacter montrealensis</name>
    <dbReference type="NCBI Taxonomy" id="2972466"/>
    <lineage>
        <taxon>Bacteria</taxon>
        <taxon>Bacillati</taxon>
        <taxon>Actinomycetota</taxon>
        <taxon>Coriobacteriia</taxon>
        <taxon>Coriobacteriales</taxon>
        <taxon>Atopobiaceae</taxon>
        <taxon>Tractidigestivibacter</taxon>
    </lineage>
</organism>
<feature type="transmembrane region" description="Helical" evidence="9">
    <location>
        <begin position="202"/>
        <end position="219"/>
    </location>
</feature>
<evidence type="ECO:0000256" key="7">
    <source>
        <dbReference type="ARBA" id="ARBA00023136"/>
    </source>
</evidence>
<evidence type="ECO:0000256" key="2">
    <source>
        <dbReference type="ARBA" id="ARBA00022475"/>
    </source>
</evidence>
<keyword evidence="6 9" id="KW-1133">Transmembrane helix</keyword>
<keyword evidence="2" id="KW-1003">Cell membrane</keyword>
<dbReference type="PANTHER" id="PTHR47019">
    <property type="entry name" value="LIPID II FLIPPASE MURJ"/>
    <property type="match status" value="1"/>
</dbReference>
<feature type="transmembrane region" description="Helical" evidence="9">
    <location>
        <begin position="391"/>
        <end position="410"/>
    </location>
</feature>
<gene>
    <name evidence="10" type="ORF">NVS32_06550</name>
</gene>
<dbReference type="InterPro" id="IPR051050">
    <property type="entry name" value="Lipid_II_flippase_MurJ/MviN"/>
</dbReference>
<feature type="transmembrane region" description="Helical" evidence="9">
    <location>
        <begin position="311"/>
        <end position="329"/>
    </location>
</feature>
<feature type="transmembrane region" description="Helical" evidence="9">
    <location>
        <begin position="523"/>
        <end position="547"/>
    </location>
</feature>
<evidence type="ECO:0000256" key="5">
    <source>
        <dbReference type="ARBA" id="ARBA00022984"/>
    </source>
</evidence>
<feature type="transmembrane region" description="Helical" evidence="9">
    <location>
        <begin position="452"/>
        <end position="474"/>
    </location>
</feature>
<dbReference type="EMBL" id="JANSKA010000004">
    <property type="protein sequence ID" value="MCR9036608.1"/>
    <property type="molecule type" value="Genomic_DNA"/>
</dbReference>
<comment type="caution">
    <text evidence="10">The sequence shown here is derived from an EMBL/GenBank/DDBJ whole genome shotgun (WGS) entry which is preliminary data.</text>
</comment>
<evidence type="ECO:0000256" key="9">
    <source>
        <dbReference type="SAM" id="Phobius"/>
    </source>
</evidence>
<feature type="transmembrane region" description="Helical" evidence="9">
    <location>
        <begin position="225"/>
        <end position="244"/>
    </location>
</feature>
<dbReference type="RefSeq" id="WP_258499100.1">
    <property type="nucleotide sequence ID" value="NZ_JANSKA010000004.1"/>
</dbReference>
<feature type="transmembrane region" description="Helical" evidence="9">
    <location>
        <begin position="422"/>
        <end position="446"/>
    </location>
</feature>
<feature type="transmembrane region" description="Helical" evidence="9">
    <location>
        <begin position="121"/>
        <end position="146"/>
    </location>
</feature>
<evidence type="ECO:0000256" key="8">
    <source>
        <dbReference type="SAM" id="MobiDB-lite"/>
    </source>
</evidence>
<dbReference type="PANTHER" id="PTHR47019:SF1">
    <property type="entry name" value="LIPID II FLIPPASE MURJ"/>
    <property type="match status" value="1"/>
</dbReference>
<feature type="transmembrane region" description="Helical" evidence="9">
    <location>
        <begin position="355"/>
        <end position="379"/>
    </location>
</feature>
<sequence>MSDTQGWTPKHMATGEKRPAPSVTGETSTGSKAAESTKNQVGRNAALMSFLVIVSRITGFFRTWGQSFALGAGMVASCYSVANNLPNQLYEIVVGGMLVTAFLPVYMSVKQREGEEGASRYTSNLVSIVTLLMGAVAVLGFIFAAQLVWTQSFSATSDFDADFATYLFRFFVVEVVLYSLSSIFSGVLNAERDYFWSSASSIFNNFVITASFLLYAALVNVNPTLATLILAIGNPAGVAVQVLVQMPSLRKHGIHLTWHIDWHDPALKDTLSIGIPSLVVMITSFVTTSVQQSTSLSVSVSGASVIYYARLWYTLPYAILAVPITTAMFTELSDRFAHNDIDGFKRGVTSGMSQILFFMVPFGMYLIAFSMPLASLVAAGKFTADQLSMTAAYICGLACALPFYGIGMYFQKVTSSMRQMRVYALANVVGGAGQVAELLLLNPVWFGETGSMFVIALTSFVFFLLVDVVTIVNLRSSLGRVGFGSVLKSFVKSVVFGLAGAGAGIAILWALSSFVGSCEGHTFLALLYCAVAGIPSVLVTYGLAILFKVPEAHFIKSVLARFTRRRG</sequence>
<protein>
    <submittedName>
        <fullName evidence="10">Murein biosynthesis integral membrane protein MurJ</fullName>
    </submittedName>
</protein>